<evidence type="ECO:0000256" key="2">
    <source>
        <dbReference type="ARBA" id="ARBA00022630"/>
    </source>
</evidence>
<feature type="domain" description="FAD-binding" evidence="6">
    <location>
        <begin position="9"/>
        <end position="175"/>
    </location>
</feature>
<dbReference type="Gene3D" id="3.50.50.60">
    <property type="entry name" value="FAD/NAD(P)-binding domain"/>
    <property type="match status" value="2"/>
</dbReference>
<dbReference type="PANTHER" id="PTHR13789:SF309">
    <property type="entry name" value="PUTATIVE (AFU_ORTHOLOGUE AFUA_6G14510)-RELATED"/>
    <property type="match status" value="1"/>
</dbReference>
<accession>A0ABR0S7Y4</accession>
<evidence type="ECO:0000313" key="8">
    <source>
        <dbReference type="Proteomes" id="UP001338125"/>
    </source>
</evidence>
<dbReference type="InterPro" id="IPR050493">
    <property type="entry name" value="FAD-dep_Monooxygenase_BioMet"/>
</dbReference>
<comment type="caution">
    <text evidence="7">The sequence shown here is derived from an EMBL/GenBank/DDBJ whole genome shotgun (WGS) entry which is preliminary data.</text>
</comment>
<proteinExistence type="inferred from homology"/>
<dbReference type="PRINTS" id="PR00420">
    <property type="entry name" value="RNGMNOXGNASE"/>
</dbReference>
<evidence type="ECO:0000256" key="1">
    <source>
        <dbReference type="ARBA" id="ARBA00007992"/>
    </source>
</evidence>
<gene>
    <name evidence="7" type="ORF">PT974_12412</name>
</gene>
<evidence type="ECO:0000256" key="3">
    <source>
        <dbReference type="ARBA" id="ARBA00022827"/>
    </source>
</evidence>
<keyword evidence="8" id="KW-1185">Reference proteome</keyword>
<dbReference type="PANTHER" id="PTHR13789">
    <property type="entry name" value="MONOOXYGENASE"/>
    <property type="match status" value="1"/>
</dbReference>
<dbReference type="SUPFAM" id="SSF51905">
    <property type="entry name" value="FAD/NAD(P)-binding domain"/>
    <property type="match status" value="1"/>
</dbReference>
<reference evidence="7 8" key="1">
    <citation type="submission" date="2024-01" db="EMBL/GenBank/DDBJ databases">
        <title>Complete genome of Cladobotryum mycophilum ATHUM6906.</title>
        <authorList>
            <person name="Christinaki A.C."/>
            <person name="Myridakis A.I."/>
            <person name="Kouvelis V.N."/>
        </authorList>
    </citation>
    <scope>NUCLEOTIDE SEQUENCE [LARGE SCALE GENOMIC DNA]</scope>
    <source>
        <strain evidence="7 8">ATHUM6906</strain>
    </source>
</reference>
<evidence type="ECO:0000313" key="7">
    <source>
        <dbReference type="EMBL" id="KAK5988270.1"/>
    </source>
</evidence>
<dbReference type="EMBL" id="JAVFKD010000016">
    <property type="protein sequence ID" value="KAK5988270.1"/>
    <property type="molecule type" value="Genomic_DNA"/>
</dbReference>
<organism evidence="7 8">
    <name type="scientific">Cladobotryum mycophilum</name>
    <dbReference type="NCBI Taxonomy" id="491253"/>
    <lineage>
        <taxon>Eukaryota</taxon>
        <taxon>Fungi</taxon>
        <taxon>Dikarya</taxon>
        <taxon>Ascomycota</taxon>
        <taxon>Pezizomycotina</taxon>
        <taxon>Sordariomycetes</taxon>
        <taxon>Hypocreomycetidae</taxon>
        <taxon>Hypocreales</taxon>
        <taxon>Hypocreaceae</taxon>
        <taxon>Cladobotryum</taxon>
    </lineage>
</organism>
<dbReference type="InterPro" id="IPR002938">
    <property type="entry name" value="FAD-bd"/>
</dbReference>
<evidence type="ECO:0000256" key="4">
    <source>
        <dbReference type="ARBA" id="ARBA00023002"/>
    </source>
</evidence>
<evidence type="ECO:0000256" key="5">
    <source>
        <dbReference type="ARBA" id="ARBA00023033"/>
    </source>
</evidence>
<name>A0ABR0S7Y4_9HYPO</name>
<dbReference type="InterPro" id="IPR036188">
    <property type="entry name" value="FAD/NAD-bd_sf"/>
</dbReference>
<comment type="similarity">
    <text evidence="1">Belongs to the paxM FAD-dependent monooxygenase family.</text>
</comment>
<evidence type="ECO:0000259" key="6">
    <source>
        <dbReference type="Pfam" id="PF01494"/>
    </source>
</evidence>
<keyword evidence="5" id="KW-0503">Monooxygenase</keyword>
<keyword evidence="2" id="KW-0285">Flavoprotein</keyword>
<protein>
    <submittedName>
        <fullName evidence="7">FAD-dependent urate hydroxylase-like protein</fullName>
    </submittedName>
</protein>
<keyword evidence="3" id="KW-0274">FAD</keyword>
<dbReference type="Proteomes" id="UP001338125">
    <property type="component" value="Unassembled WGS sequence"/>
</dbReference>
<sequence length="331" mass="37035">MPPTSAPSIAIIGGGISGPALALSLKKHHGIISTIYELQPDGDERGVNIALAANAVRVLQHLGVYHELYKDGFSYEELRSQYGLPCLRTHRAKVQKALLKELKAQGIVTYFGKKLVSLKENEAIVEMQFEDGTTAGANFVIGADGVHSRVRDLIMDVKMDYSGFMGIIEMSVQKPMIHESINKITLPNFIFGKTGFVALMPSNYEGTEERFGKEWPEYVTRLDSAHAFTPQAGQGAAVGLEDAETLAYTLSRDGFINNHLHLLKIWEAHRKERLVLIKRLTDLNGRLRSPDTSVVQYMKEWAMWANFKWTGPRGGLEWLFSYNAEDILRLL</sequence>
<keyword evidence="4" id="KW-0560">Oxidoreductase</keyword>
<dbReference type="Pfam" id="PF01494">
    <property type="entry name" value="FAD_binding_3"/>
    <property type="match status" value="1"/>
</dbReference>